<feature type="region of interest" description="Disordered" evidence="1">
    <location>
        <begin position="290"/>
        <end position="315"/>
    </location>
</feature>
<dbReference type="Proteomes" id="UP000234483">
    <property type="component" value="Unassembled WGS sequence"/>
</dbReference>
<reference evidence="4 5" key="1">
    <citation type="submission" date="2017-12" db="EMBL/GenBank/DDBJ databases">
        <title>The genome sequence of Caulobacter flavus CGMCC1 15093.</title>
        <authorList>
            <person name="Gao J."/>
            <person name="Mao X."/>
            <person name="Sun J."/>
        </authorList>
    </citation>
    <scope>NUCLEOTIDE SEQUENCE [LARGE SCALE GENOMIC DNA]</scope>
    <source>
        <strain evidence="4 5">CGMCC1 15093</strain>
    </source>
</reference>
<gene>
    <name evidence="3" type="ORF">C1707_07080</name>
    <name evidence="4" type="ORF">CFHF_00265</name>
</gene>
<evidence type="ECO:0000313" key="4">
    <source>
        <dbReference type="EMBL" id="PLR21424.1"/>
    </source>
</evidence>
<organism evidence="4 5">
    <name type="scientific">Caulobacter flavus</name>
    <dbReference type="NCBI Taxonomy" id="1679497"/>
    <lineage>
        <taxon>Bacteria</taxon>
        <taxon>Pseudomonadati</taxon>
        <taxon>Pseudomonadota</taxon>
        <taxon>Alphaproteobacteria</taxon>
        <taxon>Caulobacterales</taxon>
        <taxon>Caulobacteraceae</taxon>
        <taxon>Caulobacter</taxon>
    </lineage>
</organism>
<feature type="compositionally biased region" description="Basic residues" evidence="1">
    <location>
        <begin position="306"/>
        <end position="315"/>
    </location>
</feature>
<evidence type="ECO:0000313" key="6">
    <source>
        <dbReference type="Proteomes" id="UP000281192"/>
    </source>
</evidence>
<sequence>MRTRFPLNIDPSTLAPPDWGDLLQVATQTAALPVAGVAAIIAWWSYREMRRQRQAADEALLVATPRPTTMCMTACPDSLRTEAPHGGPPSLKIANIGPGAVRGVEVRCELLISDELEALIDVGAPRPIGPPGSRPLAYLGAPIGVALGEHRGRTLAPGHRTFAMTARFHTDLESLAADQSIEVPLPPTLVQAWAFHQAVAEESGKMLWAPLRVRVRSRTRTGRSQEELLFFALVSHQPRRDGDKVIYDFTIETRDVSEVPGPLLRQDVGNAIWRRYVAYFDIAQDASRRFPGRRRGKAGRSSPRAASRKRKKKAS</sequence>
<dbReference type="RefSeq" id="WP_101711035.1">
    <property type="nucleotide sequence ID" value="NZ_CP026100.1"/>
</dbReference>
<keyword evidence="2" id="KW-0472">Membrane</keyword>
<dbReference type="EMBL" id="CP026100">
    <property type="protein sequence ID" value="AYV46033.1"/>
    <property type="molecule type" value="Genomic_DNA"/>
</dbReference>
<proteinExistence type="predicted"/>
<name>A0A2N5D5R9_9CAUL</name>
<evidence type="ECO:0000256" key="1">
    <source>
        <dbReference type="SAM" id="MobiDB-lite"/>
    </source>
</evidence>
<evidence type="ECO:0000313" key="3">
    <source>
        <dbReference type="EMBL" id="AYV46033.1"/>
    </source>
</evidence>
<keyword evidence="2" id="KW-1133">Transmembrane helix</keyword>
<feature type="transmembrane region" description="Helical" evidence="2">
    <location>
        <begin position="22"/>
        <end position="44"/>
    </location>
</feature>
<evidence type="ECO:0000256" key="2">
    <source>
        <dbReference type="SAM" id="Phobius"/>
    </source>
</evidence>
<dbReference type="Proteomes" id="UP000281192">
    <property type="component" value="Chromosome"/>
</dbReference>
<accession>A0A2N5D5R9</accession>
<reference evidence="3 6" key="2">
    <citation type="submission" date="2018-01" db="EMBL/GenBank/DDBJ databases">
        <title>Complete genome sequence of Caulobacter flavus RHGG3.</title>
        <authorList>
            <person name="Yang E."/>
        </authorList>
    </citation>
    <scope>NUCLEOTIDE SEQUENCE [LARGE SCALE GENOMIC DNA]</scope>
    <source>
        <strain evidence="3 6">RHGG3</strain>
    </source>
</reference>
<dbReference type="EMBL" id="PJRQ01000002">
    <property type="protein sequence ID" value="PLR21424.1"/>
    <property type="molecule type" value="Genomic_DNA"/>
</dbReference>
<dbReference type="KEGG" id="cfh:C1707_07080"/>
<dbReference type="AlphaFoldDB" id="A0A2N5D5R9"/>
<keyword evidence="2" id="KW-0812">Transmembrane</keyword>
<evidence type="ECO:0000313" key="5">
    <source>
        <dbReference type="Proteomes" id="UP000234483"/>
    </source>
</evidence>
<keyword evidence="6" id="KW-1185">Reference proteome</keyword>
<protein>
    <submittedName>
        <fullName evidence="4">Uncharacterized protein</fullName>
    </submittedName>
</protein>